<evidence type="ECO:0000313" key="3">
    <source>
        <dbReference type="Proteomes" id="UP000009168"/>
    </source>
</evidence>
<keyword evidence="3" id="KW-1185">Reference proteome</keyword>
<sequence>MLYAANYNALIKEIYAFLIQNIKMNKSLTTQYAYISQQGLKVGFAVLTDQSISWYCDSLNNKPLQRQFKVYRVKFLHVLIIILASNKINYSITFFKISKQINTNFFVILKTYTNYLAYIHTFNQILFIFIYLSKMSTKKMITMSKALRQNYKYQKYEFFFFFQVN</sequence>
<keyword evidence="1 2" id="KW-0812">Transmembrane</keyword>
<dbReference type="Proteomes" id="UP000009168">
    <property type="component" value="Unassembled WGS sequence"/>
</dbReference>
<feature type="transmembrane region" description="Helical" evidence="1">
    <location>
        <begin position="75"/>
        <end position="95"/>
    </location>
</feature>
<name>W7XJN0_TETTS</name>
<dbReference type="AlphaFoldDB" id="W7XJN0"/>
<dbReference type="GeneID" id="24440301"/>
<accession>W7XJN0</accession>
<proteinExistence type="predicted"/>
<dbReference type="EMBL" id="GG662794">
    <property type="protein sequence ID" value="EWS75686.1"/>
    <property type="molecule type" value="Genomic_DNA"/>
</dbReference>
<keyword evidence="1" id="KW-0472">Membrane</keyword>
<gene>
    <name evidence="2" type="ORF">TTHERM_000705205</name>
</gene>
<protein>
    <submittedName>
        <fullName evidence="2">Transmembrane protein, putative</fullName>
    </submittedName>
</protein>
<feature type="transmembrane region" description="Helical" evidence="1">
    <location>
        <begin position="115"/>
        <end position="133"/>
    </location>
</feature>
<dbReference type="RefSeq" id="XP_012651759.1">
    <property type="nucleotide sequence ID" value="XM_012796305.1"/>
</dbReference>
<reference evidence="3" key="1">
    <citation type="journal article" date="2006" name="PLoS Biol.">
        <title>Macronuclear genome sequence of the ciliate Tetrahymena thermophila, a model eukaryote.</title>
        <authorList>
            <person name="Eisen J.A."/>
            <person name="Coyne R.S."/>
            <person name="Wu M."/>
            <person name="Wu D."/>
            <person name="Thiagarajan M."/>
            <person name="Wortman J.R."/>
            <person name="Badger J.H."/>
            <person name="Ren Q."/>
            <person name="Amedeo P."/>
            <person name="Jones K.M."/>
            <person name="Tallon L.J."/>
            <person name="Delcher A.L."/>
            <person name="Salzberg S.L."/>
            <person name="Silva J.C."/>
            <person name="Haas B.J."/>
            <person name="Majoros W.H."/>
            <person name="Farzad M."/>
            <person name="Carlton J.M."/>
            <person name="Smith R.K. Jr."/>
            <person name="Garg J."/>
            <person name="Pearlman R.E."/>
            <person name="Karrer K.M."/>
            <person name="Sun L."/>
            <person name="Manning G."/>
            <person name="Elde N.C."/>
            <person name="Turkewitz A.P."/>
            <person name="Asai D.J."/>
            <person name="Wilkes D.E."/>
            <person name="Wang Y."/>
            <person name="Cai H."/>
            <person name="Collins K."/>
            <person name="Stewart B.A."/>
            <person name="Lee S.R."/>
            <person name="Wilamowska K."/>
            <person name="Weinberg Z."/>
            <person name="Ruzzo W.L."/>
            <person name="Wloga D."/>
            <person name="Gaertig J."/>
            <person name="Frankel J."/>
            <person name="Tsao C.-C."/>
            <person name="Gorovsky M.A."/>
            <person name="Keeling P.J."/>
            <person name="Waller R.F."/>
            <person name="Patron N.J."/>
            <person name="Cherry J.M."/>
            <person name="Stover N.A."/>
            <person name="Krieger C.J."/>
            <person name="del Toro C."/>
            <person name="Ryder H.F."/>
            <person name="Williamson S.C."/>
            <person name="Barbeau R.A."/>
            <person name="Hamilton E.P."/>
            <person name="Orias E."/>
        </authorList>
    </citation>
    <scope>NUCLEOTIDE SEQUENCE [LARGE SCALE GENOMIC DNA]</scope>
    <source>
        <strain evidence="3">SB210</strain>
    </source>
</reference>
<dbReference type="KEGG" id="tet:TTHERM_000705205"/>
<evidence type="ECO:0000256" key="1">
    <source>
        <dbReference type="SAM" id="Phobius"/>
    </source>
</evidence>
<organism evidence="2 3">
    <name type="scientific">Tetrahymena thermophila (strain SB210)</name>
    <dbReference type="NCBI Taxonomy" id="312017"/>
    <lineage>
        <taxon>Eukaryota</taxon>
        <taxon>Sar</taxon>
        <taxon>Alveolata</taxon>
        <taxon>Ciliophora</taxon>
        <taxon>Intramacronucleata</taxon>
        <taxon>Oligohymenophorea</taxon>
        <taxon>Hymenostomatida</taxon>
        <taxon>Tetrahymenina</taxon>
        <taxon>Tetrahymenidae</taxon>
        <taxon>Tetrahymena</taxon>
    </lineage>
</organism>
<dbReference type="InParanoid" id="W7XJN0"/>
<keyword evidence="1" id="KW-1133">Transmembrane helix</keyword>
<evidence type="ECO:0000313" key="2">
    <source>
        <dbReference type="EMBL" id="EWS75686.1"/>
    </source>
</evidence>